<dbReference type="PROSITE" id="PS50995">
    <property type="entry name" value="HTH_MARR_2"/>
    <property type="match status" value="1"/>
</dbReference>
<dbReference type="InterPro" id="IPR016181">
    <property type="entry name" value="Acyl_CoA_acyltransferase"/>
</dbReference>
<protein>
    <submittedName>
        <fullName evidence="5">MarR family transcriptional regulator</fullName>
    </submittedName>
</protein>
<dbReference type="Gene3D" id="3.40.630.30">
    <property type="match status" value="1"/>
</dbReference>
<keyword evidence="2" id="KW-0012">Acyltransferase</keyword>
<dbReference type="PROSITE" id="PS51186">
    <property type="entry name" value="GNAT"/>
    <property type="match status" value="1"/>
</dbReference>
<dbReference type="SUPFAM" id="SSF55729">
    <property type="entry name" value="Acyl-CoA N-acyltransferases (Nat)"/>
    <property type="match status" value="1"/>
</dbReference>
<dbReference type="PANTHER" id="PTHR43877">
    <property type="entry name" value="AMINOALKYLPHOSPHONATE N-ACETYLTRANSFERASE-RELATED-RELATED"/>
    <property type="match status" value="1"/>
</dbReference>
<dbReference type="Gene3D" id="1.10.10.10">
    <property type="entry name" value="Winged helix-like DNA-binding domain superfamily/Winged helix DNA-binding domain"/>
    <property type="match status" value="1"/>
</dbReference>
<dbReference type="InterPro" id="IPR050832">
    <property type="entry name" value="Bact_Acetyltransf"/>
</dbReference>
<dbReference type="AlphaFoldDB" id="A0A4Y9RZQ3"/>
<keyword evidence="1" id="KW-0808">Transferase</keyword>
<evidence type="ECO:0000256" key="1">
    <source>
        <dbReference type="ARBA" id="ARBA00022679"/>
    </source>
</evidence>
<proteinExistence type="predicted"/>
<dbReference type="InterPro" id="IPR000182">
    <property type="entry name" value="GNAT_dom"/>
</dbReference>
<dbReference type="InterPro" id="IPR000835">
    <property type="entry name" value="HTH_MarR-typ"/>
</dbReference>
<dbReference type="EMBL" id="SPVF01000253">
    <property type="protein sequence ID" value="TFW13215.1"/>
    <property type="molecule type" value="Genomic_DNA"/>
</dbReference>
<organism evidence="5 6">
    <name type="scientific">Zemynaea arenosa</name>
    <dbReference type="NCBI Taxonomy" id="2561931"/>
    <lineage>
        <taxon>Bacteria</taxon>
        <taxon>Pseudomonadati</taxon>
        <taxon>Pseudomonadota</taxon>
        <taxon>Betaproteobacteria</taxon>
        <taxon>Burkholderiales</taxon>
        <taxon>Oxalobacteraceae</taxon>
        <taxon>Telluria group</taxon>
        <taxon>Zemynaea</taxon>
    </lineage>
</organism>
<dbReference type="GO" id="GO:0003700">
    <property type="term" value="F:DNA-binding transcription factor activity"/>
    <property type="evidence" value="ECO:0007669"/>
    <property type="project" value="InterPro"/>
</dbReference>
<dbReference type="Pfam" id="PF12802">
    <property type="entry name" value="MarR_2"/>
    <property type="match status" value="1"/>
</dbReference>
<comment type="caution">
    <text evidence="5">The sequence shown here is derived from an EMBL/GenBank/DDBJ whole genome shotgun (WGS) entry which is preliminary data.</text>
</comment>
<dbReference type="CDD" id="cd04301">
    <property type="entry name" value="NAT_SF"/>
    <property type="match status" value="1"/>
</dbReference>
<evidence type="ECO:0000256" key="2">
    <source>
        <dbReference type="ARBA" id="ARBA00023315"/>
    </source>
</evidence>
<dbReference type="RefSeq" id="WP_135209034.1">
    <property type="nucleotide sequence ID" value="NZ_SPVF01000253.1"/>
</dbReference>
<sequence>MDTNALQQVRRFNRTVTQRIGALSSSYLDSGRPLAEARLLFEIGREGATVRALRGRLGLDSGYLSRLLRVLESDGLVETGRAAGDARVRRVELTARGLTEWERLDGRSQDLAATLLAPLAPSQRQRLLDAMTVVERFMRAAAVEIACVDPAGAEARACLDAYLAELNARFEGGFDPARSVSAAPDELVPPRGWFLLARLDGEPAGCGALKRLDGGVGELKRMWVAPAARGLGVAQRLLDALEAQAVSAGVTVLRLDTNRTLAEAQRLYLRNGYAEIAAYNDNPYADHWFEKRLSRNG</sequence>
<feature type="domain" description="N-acetyltransferase" evidence="4">
    <location>
        <begin position="143"/>
        <end position="296"/>
    </location>
</feature>
<evidence type="ECO:0000313" key="5">
    <source>
        <dbReference type="EMBL" id="TFW13215.1"/>
    </source>
</evidence>
<keyword evidence="6" id="KW-1185">Reference proteome</keyword>
<evidence type="ECO:0000259" key="3">
    <source>
        <dbReference type="PROSITE" id="PS50995"/>
    </source>
</evidence>
<dbReference type="Pfam" id="PF00583">
    <property type="entry name" value="Acetyltransf_1"/>
    <property type="match status" value="1"/>
</dbReference>
<name>A0A4Y9RZQ3_9BURK</name>
<evidence type="ECO:0000313" key="6">
    <source>
        <dbReference type="Proteomes" id="UP000298438"/>
    </source>
</evidence>
<feature type="domain" description="HTH marR-type" evidence="3">
    <location>
        <begin position="2"/>
        <end position="136"/>
    </location>
</feature>
<accession>A0A4Y9RZQ3</accession>
<dbReference type="Proteomes" id="UP000298438">
    <property type="component" value="Unassembled WGS sequence"/>
</dbReference>
<gene>
    <name evidence="5" type="ORF">E4L96_20285</name>
</gene>
<dbReference type="InterPro" id="IPR036388">
    <property type="entry name" value="WH-like_DNA-bd_sf"/>
</dbReference>
<dbReference type="InterPro" id="IPR036390">
    <property type="entry name" value="WH_DNA-bd_sf"/>
</dbReference>
<dbReference type="GO" id="GO:0016747">
    <property type="term" value="F:acyltransferase activity, transferring groups other than amino-acyl groups"/>
    <property type="evidence" value="ECO:0007669"/>
    <property type="project" value="InterPro"/>
</dbReference>
<dbReference type="PANTHER" id="PTHR43877:SF2">
    <property type="entry name" value="AMINOALKYLPHOSPHONATE N-ACETYLTRANSFERASE-RELATED"/>
    <property type="match status" value="1"/>
</dbReference>
<dbReference type="OrthoDB" id="9796129at2"/>
<reference evidence="5 6" key="1">
    <citation type="submission" date="2019-03" db="EMBL/GenBank/DDBJ databases">
        <title>Draft Genome Sequence of Massilia arenosa sp. nov., a Novel Massilia Species Isolated from a Sandy-loam Maize Soil.</title>
        <authorList>
            <person name="Raths R."/>
            <person name="Peta V."/>
            <person name="Bucking H."/>
        </authorList>
    </citation>
    <scope>NUCLEOTIDE SEQUENCE [LARGE SCALE GENOMIC DNA]</scope>
    <source>
        <strain evidence="5 6">MC02</strain>
    </source>
</reference>
<evidence type="ECO:0000259" key="4">
    <source>
        <dbReference type="PROSITE" id="PS51186"/>
    </source>
</evidence>
<dbReference type="SUPFAM" id="SSF46785">
    <property type="entry name" value="Winged helix' DNA-binding domain"/>
    <property type="match status" value="1"/>
</dbReference>